<evidence type="ECO:0000313" key="7">
    <source>
        <dbReference type="Proteomes" id="UP000663887"/>
    </source>
</evidence>
<accession>A0A817AHT3</accession>
<feature type="region of interest" description="Disordered" evidence="1">
    <location>
        <begin position="119"/>
        <end position="174"/>
    </location>
</feature>
<organism evidence="3 7">
    <name type="scientific">Rotaria magnacalcarata</name>
    <dbReference type="NCBI Taxonomy" id="392030"/>
    <lineage>
        <taxon>Eukaryota</taxon>
        <taxon>Metazoa</taxon>
        <taxon>Spiralia</taxon>
        <taxon>Gnathifera</taxon>
        <taxon>Rotifera</taxon>
        <taxon>Eurotatoria</taxon>
        <taxon>Bdelloidea</taxon>
        <taxon>Philodinida</taxon>
        <taxon>Philodinidae</taxon>
        <taxon>Rotaria</taxon>
    </lineage>
</organism>
<keyword evidence="6" id="KW-1185">Reference proteome</keyword>
<evidence type="ECO:0000313" key="3">
    <source>
        <dbReference type="EMBL" id="CAF2266115.1"/>
    </source>
</evidence>
<protein>
    <submittedName>
        <fullName evidence="3">Uncharacterized protein</fullName>
    </submittedName>
</protein>
<proteinExistence type="predicted"/>
<feature type="compositionally biased region" description="Polar residues" evidence="1">
    <location>
        <begin position="161"/>
        <end position="174"/>
    </location>
</feature>
<evidence type="ECO:0000313" key="5">
    <source>
        <dbReference type="EMBL" id="CAF3746065.1"/>
    </source>
</evidence>
<dbReference type="EMBL" id="CAJNRF010015022">
    <property type="protein sequence ID" value="CAF2164237.1"/>
    <property type="molecule type" value="Genomic_DNA"/>
</dbReference>
<dbReference type="EMBL" id="CAJOBF010000098">
    <property type="protein sequence ID" value="CAF3746065.1"/>
    <property type="molecule type" value="Genomic_DNA"/>
</dbReference>
<dbReference type="Proteomes" id="UP000663842">
    <property type="component" value="Unassembled WGS sequence"/>
</dbReference>
<dbReference type="Proteomes" id="UP000663856">
    <property type="component" value="Unassembled WGS sequence"/>
</dbReference>
<reference evidence="3" key="1">
    <citation type="submission" date="2021-02" db="EMBL/GenBank/DDBJ databases">
        <authorList>
            <person name="Nowell W R."/>
        </authorList>
    </citation>
    <scope>NUCLEOTIDE SEQUENCE</scope>
</reference>
<evidence type="ECO:0000313" key="6">
    <source>
        <dbReference type="Proteomes" id="UP000663866"/>
    </source>
</evidence>
<evidence type="ECO:0000256" key="1">
    <source>
        <dbReference type="SAM" id="MobiDB-lite"/>
    </source>
</evidence>
<evidence type="ECO:0000313" key="2">
    <source>
        <dbReference type="EMBL" id="CAF2164237.1"/>
    </source>
</evidence>
<name>A0A817AHT3_9BILA</name>
<dbReference type="Proteomes" id="UP000663866">
    <property type="component" value="Unassembled WGS sequence"/>
</dbReference>
<dbReference type="Proteomes" id="UP000663887">
    <property type="component" value="Unassembled WGS sequence"/>
</dbReference>
<gene>
    <name evidence="4" type="ORF">OVN521_LOCUS687</name>
    <name evidence="5" type="ORF">UXM345_LOCUS1723</name>
    <name evidence="2" type="ORF">WKI299_LOCUS32524</name>
    <name evidence="3" type="ORF">XDN619_LOCUS36670</name>
</gene>
<dbReference type="EMBL" id="CAJOBG010000039">
    <property type="protein sequence ID" value="CAF3743150.1"/>
    <property type="molecule type" value="Genomic_DNA"/>
</dbReference>
<feature type="compositionally biased region" description="Low complexity" evidence="1">
    <location>
        <begin position="119"/>
        <end position="139"/>
    </location>
</feature>
<dbReference type="EMBL" id="CAJNRG010018933">
    <property type="protein sequence ID" value="CAF2266115.1"/>
    <property type="molecule type" value="Genomic_DNA"/>
</dbReference>
<evidence type="ECO:0000313" key="4">
    <source>
        <dbReference type="EMBL" id="CAF3743150.1"/>
    </source>
</evidence>
<dbReference type="AlphaFoldDB" id="A0A817AHT3"/>
<comment type="caution">
    <text evidence="3">The sequence shown here is derived from an EMBL/GenBank/DDBJ whole genome shotgun (WGS) entry which is preliminary data.</text>
</comment>
<sequence>MATSLDPSVDELLLLQENQYPIPNLVFANIKPIGAERKIGQPSNATIQSIVPTKPSSLQRFIDPIDMDYFTSSDIDETSNCLNSLTTSIYDQLHFSSMNESGNNELDAFPYHRFSNHSISSGSSTSGNSSTTHSPRSSSYFIDNHNYQRQPSIAQPRFSPSIPTQMQTGKTMTSFRTQQMCPTSQFFIPNSSQTHSRNPFLNIYQQSRPFQPIFTAPMQCTRERFQVNSIGRPILRANNYTRLLQATSFKARR</sequence>